<dbReference type="InterPro" id="IPR037274">
    <property type="entry name" value="Znf_CHY_sf"/>
</dbReference>
<organism evidence="7 8">
    <name type="scientific">Tilletiopsis washingtonensis</name>
    <dbReference type="NCBI Taxonomy" id="58919"/>
    <lineage>
        <taxon>Eukaryota</taxon>
        <taxon>Fungi</taxon>
        <taxon>Dikarya</taxon>
        <taxon>Basidiomycota</taxon>
        <taxon>Ustilaginomycotina</taxon>
        <taxon>Exobasidiomycetes</taxon>
        <taxon>Entylomatales</taxon>
        <taxon>Entylomatales incertae sedis</taxon>
        <taxon>Tilletiopsis</taxon>
    </lineage>
</organism>
<reference evidence="7 8" key="1">
    <citation type="journal article" date="2018" name="Mol. Biol. Evol.">
        <title>Broad Genomic Sampling Reveals a Smut Pathogenic Ancestry of the Fungal Clade Ustilaginomycotina.</title>
        <authorList>
            <person name="Kijpornyongpan T."/>
            <person name="Mondo S.J."/>
            <person name="Barry K."/>
            <person name="Sandor L."/>
            <person name="Lee J."/>
            <person name="Lipzen A."/>
            <person name="Pangilinan J."/>
            <person name="LaButti K."/>
            <person name="Hainaut M."/>
            <person name="Henrissat B."/>
            <person name="Grigoriev I.V."/>
            <person name="Spatafora J.W."/>
            <person name="Aime M.C."/>
        </authorList>
    </citation>
    <scope>NUCLEOTIDE SEQUENCE [LARGE SCALE GENOMIC DNA]</scope>
    <source>
        <strain evidence="7 8">MCA 4186</strain>
    </source>
</reference>
<sequence length="172" mass="19238">MCKHILNAQVSIRAPCCRKFFDCPQCHAESSAKEDGHQLRPTTELAMLCKKCRRAFRVDLERAEEADNYCPHCDNCYVIEAKTPAPMLGIEGEDARMDNRMLKDDRLYDPRRDFHAREKAAQESERLDAGGVAAALQQRAREVGRPNIEGLDGAGGGVEGGVVNDEELDWSM</sequence>
<evidence type="ECO:0000256" key="1">
    <source>
        <dbReference type="ARBA" id="ARBA00022723"/>
    </source>
</evidence>
<evidence type="ECO:0000256" key="3">
    <source>
        <dbReference type="ARBA" id="ARBA00022833"/>
    </source>
</evidence>
<keyword evidence="3" id="KW-0862">Zinc</keyword>
<evidence type="ECO:0000256" key="4">
    <source>
        <dbReference type="PROSITE-ProRule" id="PRU00601"/>
    </source>
</evidence>
<dbReference type="RefSeq" id="XP_025599785.1">
    <property type="nucleotide sequence ID" value="XM_025740123.1"/>
</dbReference>
<dbReference type="PANTHER" id="PTHR28082">
    <property type="entry name" value="ZINC FINGER PROTEIN"/>
    <property type="match status" value="1"/>
</dbReference>
<feature type="domain" description="CHY-type" evidence="6">
    <location>
        <begin position="1"/>
        <end position="75"/>
    </location>
</feature>
<keyword evidence="2 4" id="KW-0863">Zinc-finger</keyword>
<dbReference type="PANTHER" id="PTHR28082:SF2">
    <property type="entry name" value="CHY-TYPE DOMAIN-CONTAINING PROTEIN"/>
    <property type="match status" value="1"/>
</dbReference>
<name>A0A316ZDX9_9BASI</name>
<dbReference type="GO" id="GO:0005758">
    <property type="term" value="C:mitochondrial intermembrane space"/>
    <property type="evidence" value="ECO:0007669"/>
    <property type="project" value="TreeGrafter"/>
</dbReference>
<dbReference type="Proteomes" id="UP000245946">
    <property type="component" value="Unassembled WGS sequence"/>
</dbReference>
<dbReference type="GeneID" id="37267669"/>
<feature type="region of interest" description="Disordered" evidence="5">
    <location>
        <begin position="144"/>
        <end position="172"/>
    </location>
</feature>
<evidence type="ECO:0000259" key="6">
    <source>
        <dbReference type="PROSITE" id="PS51266"/>
    </source>
</evidence>
<dbReference type="GO" id="GO:0008270">
    <property type="term" value="F:zinc ion binding"/>
    <property type="evidence" value="ECO:0007669"/>
    <property type="project" value="UniProtKB-KW"/>
</dbReference>
<keyword evidence="1" id="KW-0479">Metal-binding</keyword>
<evidence type="ECO:0000256" key="5">
    <source>
        <dbReference type="SAM" id="MobiDB-lite"/>
    </source>
</evidence>
<dbReference type="OrthoDB" id="411372at2759"/>
<dbReference type="PROSITE" id="PS51266">
    <property type="entry name" value="ZF_CHY"/>
    <property type="match status" value="1"/>
</dbReference>
<dbReference type="SUPFAM" id="SSF161219">
    <property type="entry name" value="CHY zinc finger-like"/>
    <property type="match status" value="1"/>
</dbReference>
<evidence type="ECO:0000256" key="2">
    <source>
        <dbReference type="ARBA" id="ARBA00022771"/>
    </source>
</evidence>
<gene>
    <name evidence="7" type="ORF">FA09DRAFT_295449</name>
</gene>
<dbReference type="STRING" id="58919.A0A316ZDX9"/>
<dbReference type="GO" id="GO:0045041">
    <property type="term" value="P:protein import into mitochondrial intermembrane space"/>
    <property type="evidence" value="ECO:0007669"/>
    <property type="project" value="TreeGrafter"/>
</dbReference>
<dbReference type="Pfam" id="PF05495">
    <property type="entry name" value="zf-CHY"/>
    <property type="match status" value="1"/>
</dbReference>
<dbReference type="InterPro" id="IPR052604">
    <property type="entry name" value="Mito_Tim_assembly_helper"/>
</dbReference>
<keyword evidence="8" id="KW-1185">Reference proteome</keyword>
<dbReference type="AlphaFoldDB" id="A0A316ZDX9"/>
<dbReference type="InterPro" id="IPR008913">
    <property type="entry name" value="Znf_CHY"/>
</dbReference>
<dbReference type="EMBL" id="KZ819288">
    <property type="protein sequence ID" value="PWN99506.1"/>
    <property type="molecule type" value="Genomic_DNA"/>
</dbReference>
<evidence type="ECO:0000313" key="7">
    <source>
        <dbReference type="EMBL" id="PWN99506.1"/>
    </source>
</evidence>
<evidence type="ECO:0000313" key="8">
    <source>
        <dbReference type="Proteomes" id="UP000245946"/>
    </source>
</evidence>
<accession>A0A316ZDX9</accession>
<protein>
    <recommendedName>
        <fullName evidence="6">CHY-type domain-containing protein</fullName>
    </recommendedName>
</protein>
<proteinExistence type="predicted"/>